<evidence type="ECO:0000256" key="9">
    <source>
        <dbReference type="RuleBase" id="RU363032"/>
    </source>
</evidence>
<protein>
    <recommendedName>
        <fullName evidence="10">Phosphate transport system permease protein</fullName>
    </recommendedName>
</protein>
<feature type="transmembrane region" description="Helical" evidence="9">
    <location>
        <begin position="110"/>
        <end position="129"/>
    </location>
</feature>
<keyword evidence="8 9" id="KW-0472">Membrane</keyword>
<feature type="domain" description="ABC transmembrane type-1" evidence="11">
    <location>
        <begin position="65"/>
        <end position="276"/>
    </location>
</feature>
<keyword evidence="5 10" id="KW-0592">Phosphate transport</keyword>
<dbReference type="EMBL" id="JAKGUD010000012">
    <property type="protein sequence ID" value="MCF4143196.1"/>
    <property type="molecule type" value="Genomic_DNA"/>
</dbReference>
<evidence type="ECO:0000256" key="5">
    <source>
        <dbReference type="ARBA" id="ARBA00022592"/>
    </source>
</evidence>
<keyword evidence="13" id="KW-1185">Reference proteome</keyword>
<comment type="similarity">
    <text evidence="2 10">Belongs to the binding-protein-dependent transport system permease family. CysTW subfamily.</text>
</comment>
<keyword evidence="3 9" id="KW-0813">Transport</keyword>
<dbReference type="PANTHER" id="PTHR30425">
    <property type="entry name" value="PHOSPHATE TRANSPORT SYSTEM PERMEASE PROTEIN PST"/>
    <property type="match status" value="1"/>
</dbReference>
<dbReference type="InterPro" id="IPR011864">
    <property type="entry name" value="Phosphate_PstC"/>
</dbReference>
<keyword evidence="7 9" id="KW-1133">Transmembrane helix</keyword>
<feature type="transmembrane region" description="Helical" evidence="9">
    <location>
        <begin position="254"/>
        <end position="279"/>
    </location>
</feature>
<comment type="caution">
    <text evidence="12">The sequence shown here is derived from an EMBL/GenBank/DDBJ whole genome shotgun (WGS) entry which is preliminary data.</text>
</comment>
<dbReference type="InterPro" id="IPR051124">
    <property type="entry name" value="Phosphate_Transport_Permease"/>
</dbReference>
<dbReference type="Gene3D" id="1.10.3720.10">
    <property type="entry name" value="MetI-like"/>
    <property type="match status" value="1"/>
</dbReference>
<sequence length="289" mass="31379">MDERIPGWLITLTASVSLFIILFLIYFLLQEGIPTLREVSLKELLLGFDWYPTEEPPALGMAPLIVGSMTVTLLSAVMAVPFSFLIAIFLSEVAPSWFREILKPALELLGFLPSIVLGFLGMVVLAPWLQERFDLLSGLNLFNASLLMGAMIVPIVASLAEESLQAVPRELRDACYALGATRWETIRKVVLPAALPGLLSASLLGIMRGLGETMVVLMAAGGAALVPISIFDPVRPLTSAIAAEMGETPVGSAHYHALFFAGLLLLVMTLGINLISMWIEKKGKERWMA</sequence>
<name>A0ABS9EPS4_9BACT</name>
<evidence type="ECO:0000256" key="7">
    <source>
        <dbReference type="ARBA" id="ARBA00022989"/>
    </source>
</evidence>
<dbReference type="CDD" id="cd06261">
    <property type="entry name" value="TM_PBP2"/>
    <property type="match status" value="1"/>
</dbReference>
<evidence type="ECO:0000256" key="1">
    <source>
        <dbReference type="ARBA" id="ARBA00004651"/>
    </source>
</evidence>
<gene>
    <name evidence="12" type="primary">pstC</name>
    <name evidence="12" type="ORF">L2W38_10275</name>
</gene>
<keyword evidence="6 9" id="KW-0812">Transmembrane</keyword>
<evidence type="ECO:0000256" key="8">
    <source>
        <dbReference type="ARBA" id="ARBA00023136"/>
    </source>
</evidence>
<proteinExistence type="inferred from homology"/>
<dbReference type="Proteomes" id="UP001200430">
    <property type="component" value="Unassembled WGS sequence"/>
</dbReference>
<evidence type="ECO:0000256" key="3">
    <source>
        <dbReference type="ARBA" id="ARBA00022448"/>
    </source>
</evidence>
<keyword evidence="4 10" id="KW-1003">Cell membrane</keyword>
<evidence type="ECO:0000256" key="6">
    <source>
        <dbReference type="ARBA" id="ARBA00022692"/>
    </source>
</evidence>
<comment type="subcellular location">
    <subcellularLocation>
        <location evidence="1 9">Cell membrane</location>
        <topology evidence="1 9">Multi-pass membrane protein</topology>
    </subcellularLocation>
</comment>
<feature type="transmembrane region" description="Helical" evidence="9">
    <location>
        <begin position="64"/>
        <end position="90"/>
    </location>
</feature>
<dbReference type="InterPro" id="IPR000515">
    <property type="entry name" value="MetI-like"/>
</dbReference>
<dbReference type="SUPFAM" id="SSF161098">
    <property type="entry name" value="MetI-like"/>
    <property type="match status" value="1"/>
</dbReference>
<dbReference type="NCBIfam" id="TIGR02138">
    <property type="entry name" value="phosphate_pstC"/>
    <property type="match status" value="1"/>
</dbReference>
<comment type="function">
    <text evidence="10">Part of the binding-protein-dependent transport system for phosphate; probably responsible for the translocation of the substrate across the membrane.</text>
</comment>
<dbReference type="PANTHER" id="PTHR30425:SF1">
    <property type="entry name" value="PHOSPHATE TRANSPORT SYSTEM PERMEASE PROTEIN PSTC"/>
    <property type="match status" value="1"/>
</dbReference>
<dbReference type="PROSITE" id="PS50928">
    <property type="entry name" value="ABC_TM1"/>
    <property type="match status" value="1"/>
</dbReference>
<evidence type="ECO:0000256" key="2">
    <source>
        <dbReference type="ARBA" id="ARBA00007069"/>
    </source>
</evidence>
<evidence type="ECO:0000256" key="10">
    <source>
        <dbReference type="RuleBase" id="RU363054"/>
    </source>
</evidence>
<feature type="transmembrane region" description="Helical" evidence="9">
    <location>
        <begin position="6"/>
        <end position="29"/>
    </location>
</feature>
<evidence type="ECO:0000313" key="13">
    <source>
        <dbReference type="Proteomes" id="UP001200430"/>
    </source>
</evidence>
<evidence type="ECO:0000313" key="12">
    <source>
        <dbReference type="EMBL" id="MCF4143196.1"/>
    </source>
</evidence>
<dbReference type="Pfam" id="PF00528">
    <property type="entry name" value="BPD_transp_1"/>
    <property type="match status" value="1"/>
</dbReference>
<evidence type="ECO:0000256" key="4">
    <source>
        <dbReference type="ARBA" id="ARBA00022475"/>
    </source>
</evidence>
<accession>A0ABS9EPS4</accession>
<dbReference type="InterPro" id="IPR035906">
    <property type="entry name" value="MetI-like_sf"/>
</dbReference>
<feature type="transmembrane region" description="Helical" evidence="9">
    <location>
        <begin position="189"/>
        <end position="207"/>
    </location>
</feature>
<evidence type="ECO:0000259" key="11">
    <source>
        <dbReference type="PROSITE" id="PS50928"/>
    </source>
</evidence>
<dbReference type="RefSeq" id="WP_236099900.1">
    <property type="nucleotide sequence ID" value="NZ_JAKGUD010000012.1"/>
</dbReference>
<organism evidence="12 13">
    <name type="scientific">Dethiosulfovibrio marinus</name>
    <dbReference type="NCBI Taxonomy" id="133532"/>
    <lineage>
        <taxon>Bacteria</taxon>
        <taxon>Thermotogati</taxon>
        <taxon>Synergistota</taxon>
        <taxon>Synergistia</taxon>
        <taxon>Synergistales</taxon>
        <taxon>Dethiosulfovibrionaceae</taxon>
        <taxon>Dethiosulfovibrio</taxon>
    </lineage>
</organism>
<feature type="transmembrane region" description="Helical" evidence="9">
    <location>
        <begin position="141"/>
        <end position="160"/>
    </location>
</feature>
<reference evidence="12 13" key="1">
    <citation type="submission" date="2022-01" db="EMBL/GenBank/DDBJ databases">
        <title>Dethiosulfovibrio faecalis sp. nov., a novel proteolytic, non-sulfur-reducing bacterium isolated from a marine aquaculture solid waste bioreactor.</title>
        <authorList>
            <person name="Grabowski S."/>
            <person name="Apolinario E."/>
            <person name="Schneider N."/>
            <person name="Marshall C.W."/>
            <person name="Sowers K.R."/>
        </authorList>
    </citation>
    <scope>NUCLEOTIDE SEQUENCE [LARGE SCALE GENOMIC DNA]</scope>
    <source>
        <strain evidence="12 13">DSM 12537</strain>
    </source>
</reference>